<dbReference type="GO" id="GO:0016717">
    <property type="term" value="F:oxidoreductase activity, acting on paired donors, with oxidation of a pair of donors resulting in the reduction of molecular oxygen to two molecules of water"/>
    <property type="evidence" value="ECO:0007669"/>
    <property type="project" value="TreeGrafter"/>
</dbReference>
<gene>
    <name evidence="4" type="ORF">TTHERM_00196130</name>
</gene>
<feature type="transmembrane region" description="Helical" evidence="2">
    <location>
        <begin position="141"/>
        <end position="160"/>
    </location>
</feature>
<dbReference type="PANTHER" id="PTHR19353:SF19">
    <property type="entry name" value="DELTA(5) FATTY ACID DESATURASE C-RELATED"/>
    <property type="match status" value="1"/>
</dbReference>
<accession>Q23K21</accession>
<dbReference type="InterPro" id="IPR005804">
    <property type="entry name" value="FA_desaturase_dom"/>
</dbReference>
<feature type="transmembrane region" description="Helical" evidence="2">
    <location>
        <begin position="110"/>
        <end position="129"/>
    </location>
</feature>
<dbReference type="Pfam" id="PF00173">
    <property type="entry name" value="Cyt-b5"/>
    <property type="match status" value="1"/>
</dbReference>
<dbReference type="InterPro" id="IPR036400">
    <property type="entry name" value="Cyt_B5-like_heme/steroid_sf"/>
</dbReference>
<dbReference type="PANTHER" id="PTHR19353">
    <property type="entry name" value="FATTY ACID DESATURASE 2"/>
    <property type="match status" value="1"/>
</dbReference>
<feature type="transmembrane region" description="Helical" evidence="2">
    <location>
        <begin position="371"/>
        <end position="389"/>
    </location>
</feature>
<dbReference type="Pfam" id="PF00487">
    <property type="entry name" value="FA_desaturase"/>
    <property type="match status" value="1"/>
</dbReference>
<dbReference type="InterPro" id="IPR012171">
    <property type="entry name" value="Fatty_acid_desaturase"/>
</dbReference>
<sequence length="656" mass="77397">MKSKSTQNPSSEVNSKKQETQKQHLKNVETQCDPLAQAKSTFQQLLDIHSHRNFRKSLFVLISIHLLTFFTPFTQFVLDLPANIQMIFQETFEIWPFPTYSVTNENQVHMINLVFKGLEISVMLLYTIDLLPKIFIWKKPLTWKILNVLVVTLMVVQVPLTMRQYQLHAFSTDHLKIRICSIGLSFLLLCEIMSIREQKSMKSKKIQETIQKIKQSQNVSEVSQKQQNEKISSSYKVYTWPEIIKHDRREDCWVVIDGKVYDVTSLLPHHPGGDMILDGAGGECTFMWQSYHPSWMIEKKVQEKYLIGEVKDYESFYSYSDNFYMNLKKKIEEKVPRSKRQNDWKLFVKAAFIMIMYFYSIYMYFTRCDLISTLMFGFFAAQVGVNIMHDGNHAAFSSNKYITLLAGYTLDLVFSSSVIYRRSHNYGHHGCVNHYELDRAFDTTFPLLRLHRMQERAPMHKYQKYYVWLVYGLANFGDLFGTFDEMYWMSNYPTRQGHCPKKQIILQSIVKIIWYMSTIVFTSFKFGYLHAFPYWFLYMVAQSYGYTFFFAVNHWTDESAFIDNNSISNTNWGILQIENSSNFALDSPFWTHLSGGLNFQIEHHLVPGYSHTRLPEISQIVQDYCKEHKVRYFSYKTFWDALVGHYNLLKQLGEED</sequence>
<feature type="transmembrane region" description="Helical" evidence="2">
    <location>
        <begin position="465"/>
        <end position="483"/>
    </location>
</feature>
<dbReference type="PROSITE" id="PS50255">
    <property type="entry name" value="CYTOCHROME_B5_2"/>
    <property type="match status" value="1"/>
</dbReference>
<evidence type="ECO:0000259" key="3">
    <source>
        <dbReference type="PROSITE" id="PS50255"/>
    </source>
</evidence>
<keyword evidence="2" id="KW-1133">Transmembrane helix</keyword>
<keyword evidence="2" id="KW-0472">Membrane</keyword>
<evidence type="ECO:0000313" key="5">
    <source>
        <dbReference type="Proteomes" id="UP000009168"/>
    </source>
</evidence>
<protein>
    <submittedName>
        <fullName evidence="4">Cytochrome b5-like heme/steroid-binding domain protein</fullName>
    </submittedName>
</protein>
<dbReference type="OrthoDB" id="260091at2759"/>
<dbReference type="RefSeq" id="XP_001017267.2">
    <property type="nucleotide sequence ID" value="XM_001017267.2"/>
</dbReference>
<feature type="transmembrane region" description="Helical" evidence="2">
    <location>
        <begin position="504"/>
        <end position="526"/>
    </location>
</feature>
<dbReference type="AlphaFoldDB" id="Q23K21"/>
<dbReference type="Proteomes" id="UP000009168">
    <property type="component" value="Unassembled WGS sequence"/>
</dbReference>
<name>Q23K21_TETTS</name>
<dbReference type="GeneID" id="7825811"/>
<dbReference type="KEGG" id="tet:TTHERM_00196130"/>
<feature type="compositionally biased region" description="Polar residues" evidence="1">
    <location>
        <begin position="1"/>
        <end position="13"/>
    </location>
</feature>
<dbReference type="SUPFAM" id="SSF55856">
    <property type="entry name" value="Cytochrome b5-like heme/steroid binding domain"/>
    <property type="match status" value="1"/>
</dbReference>
<dbReference type="STRING" id="312017.Q23K21"/>
<feature type="transmembrane region" description="Helical" evidence="2">
    <location>
        <begin position="401"/>
        <end position="420"/>
    </location>
</feature>
<dbReference type="SMART" id="SM01117">
    <property type="entry name" value="Cyt-b5"/>
    <property type="match status" value="1"/>
</dbReference>
<keyword evidence="2" id="KW-0812">Transmembrane</keyword>
<dbReference type="CDD" id="cd03506">
    <property type="entry name" value="Delta6-FADS-like"/>
    <property type="match status" value="1"/>
</dbReference>
<dbReference type="InterPro" id="IPR001199">
    <property type="entry name" value="Cyt_B5-like_heme/steroid-bd"/>
</dbReference>
<dbReference type="EMBL" id="GG662673">
    <property type="protein sequence ID" value="EAR97022.2"/>
    <property type="molecule type" value="Genomic_DNA"/>
</dbReference>
<dbReference type="GO" id="GO:0006636">
    <property type="term" value="P:unsaturated fatty acid biosynthetic process"/>
    <property type="evidence" value="ECO:0007669"/>
    <property type="project" value="UniProtKB-ARBA"/>
</dbReference>
<evidence type="ECO:0000313" key="4">
    <source>
        <dbReference type="EMBL" id="EAR97022.2"/>
    </source>
</evidence>
<dbReference type="eggNOG" id="KOG0537">
    <property type="taxonomic scope" value="Eukaryota"/>
</dbReference>
<dbReference type="GO" id="GO:0042759">
    <property type="term" value="P:long-chain fatty acid biosynthetic process"/>
    <property type="evidence" value="ECO:0007669"/>
    <property type="project" value="UniProtKB-ARBA"/>
</dbReference>
<keyword evidence="5" id="KW-1185">Reference proteome</keyword>
<feature type="transmembrane region" description="Helical" evidence="2">
    <location>
        <begin position="346"/>
        <end position="365"/>
    </location>
</feature>
<feature type="transmembrane region" description="Helical" evidence="2">
    <location>
        <begin position="58"/>
        <end position="78"/>
    </location>
</feature>
<feature type="domain" description="Cytochrome b5 heme-binding" evidence="3">
    <location>
        <begin position="235"/>
        <end position="311"/>
    </location>
</feature>
<organism evidence="4 5">
    <name type="scientific">Tetrahymena thermophila (strain SB210)</name>
    <dbReference type="NCBI Taxonomy" id="312017"/>
    <lineage>
        <taxon>Eukaryota</taxon>
        <taxon>Sar</taxon>
        <taxon>Alveolata</taxon>
        <taxon>Ciliophora</taxon>
        <taxon>Intramacronucleata</taxon>
        <taxon>Oligohymenophorea</taxon>
        <taxon>Hymenostomatida</taxon>
        <taxon>Tetrahymenina</taxon>
        <taxon>Tetrahymenidae</taxon>
        <taxon>Tetrahymena</taxon>
    </lineage>
</organism>
<evidence type="ECO:0000256" key="1">
    <source>
        <dbReference type="SAM" id="MobiDB-lite"/>
    </source>
</evidence>
<dbReference type="HOGENOM" id="CLU_030320_1_0_1"/>
<feature type="transmembrane region" description="Helical" evidence="2">
    <location>
        <begin position="532"/>
        <end position="552"/>
    </location>
</feature>
<dbReference type="GO" id="GO:0016020">
    <property type="term" value="C:membrane"/>
    <property type="evidence" value="ECO:0007669"/>
    <property type="project" value="TreeGrafter"/>
</dbReference>
<evidence type="ECO:0000256" key="2">
    <source>
        <dbReference type="SAM" id="Phobius"/>
    </source>
</evidence>
<dbReference type="Gene3D" id="3.10.120.10">
    <property type="entry name" value="Cytochrome b5-like heme/steroid binding domain"/>
    <property type="match status" value="1"/>
</dbReference>
<feature type="region of interest" description="Disordered" evidence="1">
    <location>
        <begin position="1"/>
        <end position="26"/>
    </location>
</feature>
<proteinExistence type="predicted"/>
<feature type="transmembrane region" description="Helical" evidence="2">
    <location>
        <begin position="175"/>
        <end position="195"/>
    </location>
</feature>
<dbReference type="InParanoid" id="Q23K21"/>
<reference evidence="5" key="1">
    <citation type="journal article" date="2006" name="PLoS Biol.">
        <title>Macronuclear genome sequence of the ciliate Tetrahymena thermophila, a model eukaryote.</title>
        <authorList>
            <person name="Eisen J.A."/>
            <person name="Coyne R.S."/>
            <person name="Wu M."/>
            <person name="Wu D."/>
            <person name="Thiagarajan M."/>
            <person name="Wortman J.R."/>
            <person name="Badger J.H."/>
            <person name="Ren Q."/>
            <person name="Amedeo P."/>
            <person name="Jones K.M."/>
            <person name="Tallon L.J."/>
            <person name="Delcher A.L."/>
            <person name="Salzberg S.L."/>
            <person name="Silva J.C."/>
            <person name="Haas B.J."/>
            <person name="Majoros W.H."/>
            <person name="Farzad M."/>
            <person name="Carlton J.M."/>
            <person name="Smith R.K. Jr."/>
            <person name="Garg J."/>
            <person name="Pearlman R.E."/>
            <person name="Karrer K.M."/>
            <person name="Sun L."/>
            <person name="Manning G."/>
            <person name="Elde N.C."/>
            <person name="Turkewitz A.P."/>
            <person name="Asai D.J."/>
            <person name="Wilkes D.E."/>
            <person name="Wang Y."/>
            <person name="Cai H."/>
            <person name="Collins K."/>
            <person name="Stewart B.A."/>
            <person name="Lee S.R."/>
            <person name="Wilamowska K."/>
            <person name="Weinberg Z."/>
            <person name="Ruzzo W.L."/>
            <person name="Wloga D."/>
            <person name="Gaertig J."/>
            <person name="Frankel J."/>
            <person name="Tsao C.-C."/>
            <person name="Gorovsky M.A."/>
            <person name="Keeling P.J."/>
            <person name="Waller R.F."/>
            <person name="Patron N.J."/>
            <person name="Cherry J.M."/>
            <person name="Stover N.A."/>
            <person name="Krieger C.J."/>
            <person name="del Toro C."/>
            <person name="Ryder H.F."/>
            <person name="Williamson S.C."/>
            <person name="Barbeau R.A."/>
            <person name="Hamilton E.P."/>
            <person name="Orias E."/>
        </authorList>
    </citation>
    <scope>NUCLEOTIDE SEQUENCE [LARGE SCALE GENOMIC DNA]</scope>
    <source>
        <strain evidence="5">SB210</strain>
    </source>
</reference>